<dbReference type="EMBL" id="LTAZ01000013">
    <property type="protein sequence ID" value="KYH24354.1"/>
    <property type="molecule type" value="Genomic_DNA"/>
</dbReference>
<gene>
    <name evidence="2" type="ORF">HAPAU_33370</name>
</gene>
<dbReference type="Gene3D" id="3.40.50.1010">
    <property type="entry name" value="5'-nuclease"/>
    <property type="match status" value="1"/>
</dbReference>
<feature type="domain" description="PIN" evidence="1">
    <location>
        <begin position="10"/>
        <end position="136"/>
    </location>
</feature>
<comment type="caution">
    <text evidence="2">The sequence shown here is derived from an EMBL/GenBank/DDBJ whole genome shotgun (WGS) entry which is preliminary data.</text>
</comment>
<dbReference type="PANTHER" id="PTHR42188:SF1">
    <property type="entry name" value="23S RRNA-SPECIFIC ENDONUCLEASE VAPC20"/>
    <property type="match status" value="1"/>
</dbReference>
<proteinExistence type="predicted"/>
<dbReference type="InterPro" id="IPR002716">
    <property type="entry name" value="PIN_dom"/>
</dbReference>
<dbReference type="Pfam" id="PF01850">
    <property type="entry name" value="PIN"/>
    <property type="match status" value="1"/>
</dbReference>
<keyword evidence="3" id="KW-1185">Reference proteome</keyword>
<sequence>MNRDTPVPLFIDTGGFYAAYVEDDTNHDRAAAVFKAVQAGERYGPIFTSRYVLAELATVILYHKSHRRAVSTINEIRSSETINILPVTERTFDAAYDQFAQYSDQEIAFVDHLGGSLAREYDIGHVFTFDPDDFRTLEFTVVPDDTGEA</sequence>
<dbReference type="AlphaFoldDB" id="A0A151A9S7"/>
<dbReference type="PATRIC" id="fig|1008153.3.peg.3506"/>
<reference evidence="2 3" key="1">
    <citation type="submission" date="2016-02" db="EMBL/GenBank/DDBJ databases">
        <title>Genome sequence of Halalkalicoccus paucihalophilus DSM 24557.</title>
        <authorList>
            <person name="Poehlein A."/>
            <person name="Daniel R."/>
        </authorList>
    </citation>
    <scope>NUCLEOTIDE SEQUENCE [LARGE SCALE GENOMIC DNA]</scope>
    <source>
        <strain evidence="2 3">DSM 24557</strain>
    </source>
</reference>
<dbReference type="RefSeq" id="WP_066384804.1">
    <property type="nucleotide sequence ID" value="NZ_LTAZ01000013.1"/>
</dbReference>
<name>A0A151A9S7_9EURY</name>
<organism evidence="2 3">
    <name type="scientific">Halalkalicoccus paucihalophilus</name>
    <dbReference type="NCBI Taxonomy" id="1008153"/>
    <lineage>
        <taxon>Archaea</taxon>
        <taxon>Methanobacteriati</taxon>
        <taxon>Methanobacteriota</taxon>
        <taxon>Stenosarchaea group</taxon>
        <taxon>Halobacteria</taxon>
        <taxon>Halobacteriales</taxon>
        <taxon>Halococcaceae</taxon>
        <taxon>Halalkalicoccus</taxon>
    </lineage>
</organism>
<evidence type="ECO:0000313" key="2">
    <source>
        <dbReference type="EMBL" id="KYH24354.1"/>
    </source>
</evidence>
<protein>
    <submittedName>
        <fullName evidence="2">PIN domain protein</fullName>
    </submittedName>
</protein>
<evidence type="ECO:0000313" key="3">
    <source>
        <dbReference type="Proteomes" id="UP000075321"/>
    </source>
</evidence>
<dbReference type="SUPFAM" id="SSF88723">
    <property type="entry name" value="PIN domain-like"/>
    <property type="match status" value="1"/>
</dbReference>
<accession>A0A151A9S7</accession>
<dbReference type="InterPro" id="IPR029060">
    <property type="entry name" value="PIN-like_dom_sf"/>
</dbReference>
<dbReference type="InterPro" id="IPR039018">
    <property type="entry name" value="VapC20-like"/>
</dbReference>
<dbReference type="OrthoDB" id="198094at2157"/>
<dbReference type="Proteomes" id="UP000075321">
    <property type="component" value="Unassembled WGS sequence"/>
</dbReference>
<dbReference type="PANTHER" id="PTHR42188">
    <property type="entry name" value="23S RRNA-SPECIFIC ENDONUCLEASE VAPC20"/>
    <property type="match status" value="1"/>
</dbReference>
<dbReference type="GO" id="GO:0004521">
    <property type="term" value="F:RNA endonuclease activity"/>
    <property type="evidence" value="ECO:0007669"/>
    <property type="project" value="InterPro"/>
</dbReference>
<evidence type="ECO:0000259" key="1">
    <source>
        <dbReference type="Pfam" id="PF01850"/>
    </source>
</evidence>
<dbReference type="GO" id="GO:0016075">
    <property type="term" value="P:rRNA catabolic process"/>
    <property type="evidence" value="ECO:0007669"/>
    <property type="project" value="TreeGrafter"/>
</dbReference>